<keyword evidence="3" id="KW-1185">Reference proteome</keyword>
<gene>
    <name evidence="2" type="ORF">PMAYCL1PPCAC_21406</name>
</gene>
<dbReference type="InterPro" id="IPR019422">
    <property type="entry name" value="7TM_GPCR_serpentine_rcpt_Srh"/>
</dbReference>
<feature type="transmembrane region" description="Helical" evidence="1">
    <location>
        <begin position="106"/>
        <end position="125"/>
    </location>
</feature>
<keyword evidence="1" id="KW-1133">Transmembrane helix</keyword>
<feature type="transmembrane region" description="Helical" evidence="1">
    <location>
        <begin position="206"/>
        <end position="233"/>
    </location>
</feature>
<dbReference type="AlphaFoldDB" id="A0AAN5I592"/>
<protein>
    <recommendedName>
        <fullName evidence="4">G protein-coupled receptor</fullName>
    </recommendedName>
</protein>
<comment type="caution">
    <text evidence="2">The sequence shown here is derived from an EMBL/GenBank/DDBJ whole genome shotgun (WGS) entry which is preliminary data.</text>
</comment>
<proteinExistence type="predicted"/>
<name>A0AAN5I592_9BILA</name>
<keyword evidence="1" id="KW-0812">Transmembrane</keyword>
<evidence type="ECO:0000313" key="2">
    <source>
        <dbReference type="EMBL" id="GMR51211.1"/>
    </source>
</evidence>
<evidence type="ECO:0008006" key="4">
    <source>
        <dbReference type="Google" id="ProtNLM"/>
    </source>
</evidence>
<dbReference type="Pfam" id="PF10318">
    <property type="entry name" value="7TM_GPCR_Srh"/>
    <property type="match status" value="1"/>
</dbReference>
<feature type="transmembrane region" description="Helical" evidence="1">
    <location>
        <begin position="30"/>
        <end position="48"/>
    </location>
</feature>
<dbReference type="EMBL" id="BTRK01000005">
    <property type="protein sequence ID" value="GMR51211.1"/>
    <property type="molecule type" value="Genomic_DNA"/>
</dbReference>
<evidence type="ECO:0000256" key="1">
    <source>
        <dbReference type="SAM" id="Phobius"/>
    </source>
</evidence>
<reference evidence="3" key="1">
    <citation type="submission" date="2022-10" db="EMBL/GenBank/DDBJ databases">
        <title>Genome assembly of Pristionchus species.</title>
        <authorList>
            <person name="Yoshida K."/>
            <person name="Sommer R.J."/>
        </authorList>
    </citation>
    <scope>NUCLEOTIDE SEQUENCE [LARGE SCALE GENOMIC DNA]</scope>
    <source>
        <strain evidence="3">RS5460</strain>
    </source>
</reference>
<sequence length="320" mass="37753">FMHRTVCYNRSYGLEADRDFGIDISMRFQFFYGFLTIPIHITAVFILFRYSRSLNRALRTGYLINQLQMFLHDCWSSFLFRVYPILPYPIFYCEGLFCRHYPTLSMFIEIMFMINAISLLLFMLLMTHQQILPPSNEFHCTISIRVLFVSTVYLILCLNGITSFYARENVENSHQILQNNDLNWLTERPGGLLIYGDEGEMGTFRYLAYAIMVSIAIFAPTRLFLVGTSIRFLKHQKLIHSRTVRMKKRLIKVLFHQTAIVSMFYVYPLLLLILAMYFSIYFLPDLMLLIIRLLVIPLSMLNSIGQFYVQVRTNIAFRQV</sequence>
<keyword evidence="1" id="KW-0472">Membrane</keyword>
<dbReference type="Proteomes" id="UP001328107">
    <property type="component" value="Unassembled WGS sequence"/>
</dbReference>
<feature type="non-terminal residue" evidence="2">
    <location>
        <position position="320"/>
    </location>
</feature>
<feature type="transmembrane region" description="Helical" evidence="1">
    <location>
        <begin position="254"/>
        <end position="280"/>
    </location>
</feature>
<feature type="transmembrane region" description="Helical" evidence="1">
    <location>
        <begin position="286"/>
        <end position="309"/>
    </location>
</feature>
<organism evidence="2 3">
    <name type="scientific">Pristionchus mayeri</name>
    <dbReference type="NCBI Taxonomy" id="1317129"/>
    <lineage>
        <taxon>Eukaryota</taxon>
        <taxon>Metazoa</taxon>
        <taxon>Ecdysozoa</taxon>
        <taxon>Nematoda</taxon>
        <taxon>Chromadorea</taxon>
        <taxon>Rhabditida</taxon>
        <taxon>Rhabditina</taxon>
        <taxon>Diplogasteromorpha</taxon>
        <taxon>Diplogasteroidea</taxon>
        <taxon>Neodiplogasteridae</taxon>
        <taxon>Pristionchus</taxon>
    </lineage>
</organism>
<dbReference type="PANTHER" id="PTHR45830">
    <property type="entry name" value="SERPENTINE RECEPTOR, CLASS I"/>
    <property type="match status" value="1"/>
</dbReference>
<feature type="non-terminal residue" evidence="2">
    <location>
        <position position="1"/>
    </location>
</feature>
<accession>A0AAN5I592</accession>
<feature type="transmembrane region" description="Helical" evidence="1">
    <location>
        <begin position="146"/>
        <end position="166"/>
    </location>
</feature>
<evidence type="ECO:0000313" key="3">
    <source>
        <dbReference type="Proteomes" id="UP001328107"/>
    </source>
</evidence>
<dbReference type="PANTHER" id="PTHR45830:SF15">
    <property type="entry name" value="SERPENTINE RECEPTOR, CLASS I"/>
    <property type="match status" value="1"/>
</dbReference>